<dbReference type="EMBL" id="BMHI01000005">
    <property type="protein sequence ID" value="GGB40639.1"/>
    <property type="molecule type" value="Genomic_DNA"/>
</dbReference>
<dbReference type="Gene3D" id="3.30.460.10">
    <property type="entry name" value="Beta Polymerase, domain 2"/>
    <property type="match status" value="1"/>
</dbReference>
<reference evidence="3" key="2">
    <citation type="submission" date="2020-09" db="EMBL/GenBank/DDBJ databases">
        <authorList>
            <person name="Sun Q."/>
            <person name="Zhou Y."/>
        </authorList>
    </citation>
    <scope>NUCLEOTIDE SEQUENCE</scope>
    <source>
        <strain evidence="3">CGMCC 1.15085</strain>
    </source>
</reference>
<sequence>MTATARAIDLARAAAAAAEDKQATSVVAIDVSDQLGLTDVFLVVSGETERQVSAIVDAIEERLHELGSKPIRREGNREDRWVLVDFDEIIVHVQHDEEREFYALERLWRDCPTIDLTE</sequence>
<comment type="similarity">
    <text evidence="1 2">Belongs to the Iojap/RsfS family.</text>
</comment>
<dbReference type="AlphaFoldDB" id="A0A916TEI9"/>
<keyword evidence="4" id="KW-1185">Reference proteome</keyword>
<dbReference type="RefSeq" id="WP_188838244.1">
    <property type="nucleotide sequence ID" value="NZ_BMHI01000005.1"/>
</dbReference>
<keyword evidence="2" id="KW-0810">Translation regulation</keyword>
<gene>
    <name evidence="2" type="primary">rsfS</name>
    <name evidence="3" type="ORF">GCM10011492_34310</name>
</gene>
<comment type="subunit">
    <text evidence="2">Interacts with ribosomal protein uL14 (rplN).</text>
</comment>
<dbReference type="FunFam" id="3.30.460.10:FF:000008">
    <property type="entry name" value="Ribosomal silencing factor RsfS"/>
    <property type="match status" value="1"/>
</dbReference>
<accession>A0A916TEI9</accession>
<dbReference type="GO" id="GO:0017148">
    <property type="term" value="P:negative regulation of translation"/>
    <property type="evidence" value="ECO:0007669"/>
    <property type="project" value="UniProtKB-UniRule"/>
</dbReference>
<comment type="caution">
    <text evidence="3">The sequence shown here is derived from an EMBL/GenBank/DDBJ whole genome shotgun (WGS) entry which is preliminary data.</text>
</comment>
<keyword evidence="2" id="KW-0678">Repressor</keyword>
<dbReference type="SUPFAM" id="SSF81301">
    <property type="entry name" value="Nucleotidyltransferase"/>
    <property type="match status" value="1"/>
</dbReference>
<evidence type="ECO:0000256" key="1">
    <source>
        <dbReference type="ARBA" id="ARBA00010574"/>
    </source>
</evidence>
<dbReference type="HAMAP" id="MF_01477">
    <property type="entry name" value="Iojap_RsfS"/>
    <property type="match status" value="1"/>
</dbReference>
<dbReference type="PANTHER" id="PTHR21043:SF0">
    <property type="entry name" value="MITOCHONDRIAL ASSEMBLY OF RIBOSOMAL LARGE SUBUNIT PROTEIN 1"/>
    <property type="match status" value="1"/>
</dbReference>
<dbReference type="Proteomes" id="UP000636793">
    <property type="component" value="Unassembled WGS sequence"/>
</dbReference>
<dbReference type="GO" id="GO:0043023">
    <property type="term" value="F:ribosomal large subunit binding"/>
    <property type="evidence" value="ECO:0007669"/>
    <property type="project" value="TreeGrafter"/>
</dbReference>
<evidence type="ECO:0000256" key="2">
    <source>
        <dbReference type="HAMAP-Rule" id="MF_01477"/>
    </source>
</evidence>
<comment type="function">
    <text evidence="2">Functions as a ribosomal silencing factor. Interacts with ribosomal protein uL14 (rplN), blocking formation of intersubunit bridge B8. Prevents association of the 30S and 50S ribosomal subunits and the formation of functional ribosomes, thus repressing translation.</text>
</comment>
<comment type="subcellular location">
    <subcellularLocation>
        <location evidence="2">Cytoplasm</location>
    </subcellularLocation>
</comment>
<dbReference type="GO" id="GO:0042256">
    <property type="term" value="P:cytosolic ribosome assembly"/>
    <property type="evidence" value="ECO:0007669"/>
    <property type="project" value="UniProtKB-UniRule"/>
</dbReference>
<evidence type="ECO:0000313" key="3">
    <source>
        <dbReference type="EMBL" id="GGB40639.1"/>
    </source>
</evidence>
<dbReference type="InterPro" id="IPR043519">
    <property type="entry name" value="NT_sf"/>
</dbReference>
<evidence type="ECO:0000313" key="4">
    <source>
        <dbReference type="Proteomes" id="UP000636793"/>
    </source>
</evidence>
<organism evidence="3 4">
    <name type="scientific">Flexivirga endophytica</name>
    <dbReference type="NCBI Taxonomy" id="1849103"/>
    <lineage>
        <taxon>Bacteria</taxon>
        <taxon>Bacillati</taxon>
        <taxon>Actinomycetota</taxon>
        <taxon>Actinomycetes</taxon>
        <taxon>Micrococcales</taxon>
        <taxon>Dermacoccaceae</taxon>
        <taxon>Flexivirga</taxon>
    </lineage>
</organism>
<proteinExistence type="inferred from homology"/>
<keyword evidence="2" id="KW-0963">Cytoplasm</keyword>
<reference evidence="3" key="1">
    <citation type="journal article" date="2014" name="Int. J. Syst. Evol. Microbiol.">
        <title>Complete genome sequence of Corynebacterium casei LMG S-19264T (=DSM 44701T), isolated from a smear-ripened cheese.</title>
        <authorList>
            <consortium name="US DOE Joint Genome Institute (JGI-PGF)"/>
            <person name="Walter F."/>
            <person name="Albersmeier A."/>
            <person name="Kalinowski J."/>
            <person name="Ruckert C."/>
        </authorList>
    </citation>
    <scope>NUCLEOTIDE SEQUENCE</scope>
    <source>
        <strain evidence="3">CGMCC 1.15085</strain>
    </source>
</reference>
<dbReference type="InterPro" id="IPR004394">
    <property type="entry name" value="Iojap/RsfS/C7orf30"/>
</dbReference>
<dbReference type="NCBIfam" id="TIGR00090">
    <property type="entry name" value="rsfS_iojap_ybeB"/>
    <property type="match status" value="1"/>
</dbReference>
<name>A0A916TEI9_9MICO</name>
<dbReference type="GO" id="GO:0005737">
    <property type="term" value="C:cytoplasm"/>
    <property type="evidence" value="ECO:0007669"/>
    <property type="project" value="UniProtKB-SubCell"/>
</dbReference>
<dbReference type="GO" id="GO:0090071">
    <property type="term" value="P:negative regulation of ribosome biogenesis"/>
    <property type="evidence" value="ECO:0007669"/>
    <property type="project" value="UniProtKB-UniRule"/>
</dbReference>
<dbReference type="Pfam" id="PF02410">
    <property type="entry name" value="RsfS"/>
    <property type="match status" value="1"/>
</dbReference>
<dbReference type="PANTHER" id="PTHR21043">
    <property type="entry name" value="IOJAP SUPERFAMILY ORTHOLOG"/>
    <property type="match status" value="1"/>
</dbReference>
<protein>
    <recommendedName>
        <fullName evidence="2">Ribosomal silencing factor RsfS</fullName>
    </recommendedName>
</protein>